<dbReference type="EMBL" id="JAVFWL010000003">
    <property type="protein sequence ID" value="KAK6744143.1"/>
    <property type="molecule type" value="Genomic_DNA"/>
</dbReference>
<proteinExistence type="predicted"/>
<sequence>MWCYRRMTCGRYQHLVSPSKEQGDQQIALFRLVCRIQAGRGHLAAVASSGVSKGKESGETGDTKKSEEKEREKEANKNSKGSNDKVEEASILAVLRRTQHTMSKETSRGSDEEKVKKNEKQVKEGHAKEKTKKSEEESQPRWRRSREAKTQCPEKSLTEELNSALRSEAEHEKEKELKKKAEKKSTETIGRAPNPEKSLMEEMEAALASEPSLPTGKGKREKQNLIPADVSLKVYTPPLPLDPTFHSEESDDRERNKNTL</sequence>
<accession>A0ABR1D2I5</accession>
<evidence type="ECO:0000256" key="1">
    <source>
        <dbReference type="SAM" id="MobiDB-lite"/>
    </source>
</evidence>
<reference evidence="2 3" key="1">
    <citation type="submission" date="2023-08" db="EMBL/GenBank/DDBJ databases">
        <title>A Necator americanus chromosomal reference genome.</title>
        <authorList>
            <person name="Ilik V."/>
            <person name="Petrzelkova K.J."/>
            <person name="Pardy F."/>
            <person name="Fuh T."/>
            <person name="Niatou-Singa F.S."/>
            <person name="Gouil Q."/>
            <person name="Baker L."/>
            <person name="Ritchie M.E."/>
            <person name="Jex A.R."/>
            <person name="Gazzola D."/>
            <person name="Li H."/>
            <person name="Toshio Fujiwara R."/>
            <person name="Zhan B."/>
            <person name="Aroian R.V."/>
            <person name="Pafco B."/>
            <person name="Schwarz E.M."/>
        </authorList>
    </citation>
    <scope>NUCLEOTIDE SEQUENCE [LARGE SCALE GENOMIC DNA]</scope>
    <source>
        <strain evidence="2 3">Aroian</strain>
        <tissue evidence="2">Whole animal</tissue>
    </source>
</reference>
<feature type="region of interest" description="Disordered" evidence="1">
    <location>
        <begin position="45"/>
        <end position="260"/>
    </location>
</feature>
<keyword evidence="3" id="KW-1185">Reference proteome</keyword>
<dbReference type="Proteomes" id="UP001303046">
    <property type="component" value="Unassembled WGS sequence"/>
</dbReference>
<feature type="compositionally biased region" description="Basic and acidic residues" evidence="1">
    <location>
        <begin position="102"/>
        <end position="149"/>
    </location>
</feature>
<feature type="compositionally biased region" description="Basic and acidic residues" evidence="1">
    <location>
        <begin position="53"/>
        <end position="88"/>
    </location>
</feature>
<organism evidence="2 3">
    <name type="scientific">Necator americanus</name>
    <name type="common">Human hookworm</name>
    <dbReference type="NCBI Taxonomy" id="51031"/>
    <lineage>
        <taxon>Eukaryota</taxon>
        <taxon>Metazoa</taxon>
        <taxon>Ecdysozoa</taxon>
        <taxon>Nematoda</taxon>
        <taxon>Chromadorea</taxon>
        <taxon>Rhabditida</taxon>
        <taxon>Rhabditina</taxon>
        <taxon>Rhabditomorpha</taxon>
        <taxon>Strongyloidea</taxon>
        <taxon>Ancylostomatidae</taxon>
        <taxon>Bunostominae</taxon>
        <taxon>Necator</taxon>
    </lineage>
</organism>
<evidence type="ECO:0000313" key="3">
    <source>
        <dbReference type="Proteomes" id="UP001303046"/>
    </source>
</evidence>
<evidence type="ECO:0000313" key="2">
    <source>
        <dbReference type="EMBL" id="KAK6744143.1"/>
    </source>
</evidence>
<name>A0ABR1D2I5_NECAM</name>
<feature type="compositionally biased region" description="Basic and acidic residues" evidence="1">
    <location>
        <begin position="245"/>
        <end position="260"/>
    </location>
</feature>
<feature type="compositionally biased region" description="Basic and acidic residues" evidence="1">
    <location>
        <begin position="167"/>
        <end position="186"/>
    </location>
</feature>
<gene>
    <name evidence="2" type="primary">Necator_chrIII.g11841</name>
    <name evidence="2" type="ORF">RB195_011075</name>
</gene>
<protein>
    <submittedName>
        <fullName evidence="2">Uncharacterized protein</fullName>
    </submittedName>
</protein>
<comment type="caution">
    <text evidence="2">The sequence shown here is derived from an EMBL/GenBank/DDBJ whole genome shotgun (WGS) entry which is preliminary data.</text>
</comment>